<dbReference type="InterPro" id="IPR015853">
    <property type="entry name" value="ABC_transpr_FbpC"/>
</dbReference>
<dbReference type="InterPro" id="IPR003593">
    <property type="entry name" value="AAA+_ATPase"/>
</dbReference>
<dbReference type="Pfam" id="PF08402">
    <property type="entry name" value="TOBE_2"/>
    <property type="match status" value="1"/>
</dbReference>
<evidence type="ECO:0000256" key="10">
    <source>
        <dbReference type="ARBA" id="ARBA00023065"/>
    </source>
</evidence>
<keyword evidence="4" id="KW-0410">Iron transport</keyword>
<evidence type="ECO:0000313" key="13">
    <source>
        <dbReference type="EMBL" id="SDJ43639.1"/>
    </source>
</evidence>
<dbReference type="PANTHER" id="PTHR42781:SF5">
    <property type="entry name" value="PUTRESCINE TRANSPORT ATP-BINDING PROTEIN POTG"/>
    <property type="match status" value="1"/>
</dbReference>
<keyword evidence="14" id="KW-1185">Reference proteome</keyword>
<proteinExistence type="inferred from homology"/>
<dbReference type="GO" id="GO:0005524">
    <property type="term" value="F:ATP binding"/>
    <property type="evidence" value="ECO:0007669"/>
    <property type="project" value="UniProtKB-KW"/>
</dbReference>
<evidence type="ECO:0000256" key="3">
    <source>
        <dbReference type="ARBA" id="ARBA00022475"/>
    </source>
</evidence>
<keyword evidence="10" id="KW-0406">Ion transport</keyword>
<dbReference type="FunFam" id="3.40.50.300:FF:000425">
    <property type="entry name" value="Probable ABC transporter, ATP-binding subunit"/>
    <property type="match status" value="1"/>
</dbReference>
<dbReference type="InterPro" id="IPR013611">
    <property type="entry name" value="Transp-assoc_OB_typ2"/>
</dbReference>
<dbReference type="AlphaFoldDB" id="A0A1G8TQ21"/>
<evidence type="ECO:0000256" key="5">
    <source>
        <dbReference type="ARBA" id="ARBA00022519"/>
    </source>
</evidence>
<keyword evidence="9" id="KW-0408">Iron</keyword>
<gene>
    <name evidence="13" type="ORF">SAMN05428953_106146</name>
</gene>
<feature type="domain" description="ABC transporter" evidence="12">
    <location>
        <begin position="12"/>
        <end position="244"/>
    </location>
</feature>
<dbReference type="PANTHER" id="PTHR42781">
    <property type="entry name" value="SPERMIDINE/PUTRESCINE IMPORT ATP-BINDING PROTEIN POTA"/>
    <property type="match status" value="1"/>
</dbReference>
<dbReference type="GO" id="GO:0015408">
    <property type="term" value="F:ABC-type ferric iron transporter activity"/>
    <property type="evidence" value="ECO:0007669"/>
    <property type="project" value="InterPro"/>
</dbReference>
<evidence type="ECO:0000313" key="14">
    <source>
        <dbReference type="Proteomes" id="UP000198894"/>
    </source>
</evidence>
<dbReference type="EMBL" id="FNEE01000006">
    <property type="protein sequence ID" value="SDJ43639.1"/>
    <property type="molecule type" value="Genomic_DNA"/>
</dbReference>
<evidence type="ECO:0000256" key="7">
    <source>
        <dbReference type="ARBA" id="ARBA00022840"/>
    </source>
</evidence>
<dbReference type="SMART" id="SM00382">
    <property type="entry name" value="AAA"/>
    <property type="match status" value="1"/>
</dbReference>
<evidence type="ECO:0000256" key="2">
    <source>
        <dbReference type="ARBA" id="ARBA00022448"/>
    </source>
</evidence>
<evidence type="ECO:0000256" key="9">
    <source>
        <dbReference type="ARBA" id="ARBA00023004"/>
    </source>
</evidence>
<reference evidence="14" key="1">
    <citation type="submission" date="2016-10" db="EMBL/GenBank/DDBJ databases">
        <authorList>
            <person name="Varghese N."/>
            <person name="Submissions S."/>
        </authorList>
    </citation>
    <scope>NUCLEOTIDE SEQUENCE [LARGE SCALE GENOMIC DNA]</scope>
    <source>
        <strain evidence="14">CGMCC 1.11022</strain>
    </source>
</reference>
<sequence>MHRSINDAGAPLTLEHISRSFGDTQALDDVSLSIAPGEIVCLVGQSGCGKSSLLRIIAGVDTADSGRILLNGIEIAGADSFVEPEDRNIGFMFQDYALFPHLTVEENVAFGLKRLSRREASARAAEVIARIGIQALSGRYPHTLSGGEQQRVALARALAPKPVILLMDEPFSNLDRGLRERVREETISTLRALGTTAILVTHDPEEALSVGDRVVLMQEGRVVQVGTGYDIYDHPNSLYVAEFLCPCNRLEGIYRDGRVETVLGSFPARLDLPEGGKAFACIRPQAVSLSGPEEGLPALVVNRSFLGEIEQLLVRIEGVADLLRLRTTSRIDVKPGEPIHLTVDPGGVLIFAAA</sequence>
<comment type="similarity">
    <text evidence="1">Belongs to the ABC transporter superfamily.</text>
</comment>
<evidence type="ECO:0000256" key="11">
    <source>
        <dbReference type="ARBA" id="ARBA00023136"/>
    </source>
</evidence>
<evidence type="ECO:0000256" key="8">
    <source>
        <dbReference type="ARBA" id="ARBA00022967"/>
    </source>
</evidence>
<dbReference type="SUPFAM" id="SSF52540">
    <property type="entry name" value="P-loop containing nucleoside triphosphate hydrolases"/>
    <property type="match status" value="1"/>
</dbReference>
<dbReference type="InterPro" id="IPR008995">
    <property type="entry name" value="Mo/tungstate-bd_C_term_dom"/>
</dbReference>
<keyword evidence="3" id="KW-1003">Cell membrane</keyword>
<dbReference type="GO" id="GO:0015697">
    <property type="term" value="P:quaternary ammonium group transport"/>
    <property type="evidence" value="ECO:0007669"/>
    <property type="project" value="UniProtKB-ARBA"/>
</dbReference>
<dbReference type="InterPro" id="IPR027417">
    <property type="entry name" value="P-loop_NTPase"/>
</dbReference>
<dbReference type="SUPFAM" id="SSF50331">
    <property type="entry name" value="MOP-like"/>
    <property type="match status" value="1"/>
</dbReference>
<keyword evidence="6" id="KW-0547">Nucleotide-binding</keyword>
<evidence type="ECO:0000259" key="12">
    <source>
        <dbReference type="PROSITE" id="PS50893"/>
    </source>
</evidence>
<evidence type="ECO:0000256" key="6">
    <source>
        <dbReference type="ARBA" id="ARBA00022741"/>
    </source>
</evidence>
<keyword evidence="2" id="KW-0813">Transport</keyword>
<protein>
    <submittedName>
        <fullName evidence="13">Iron(III) transport system ATP-binding protein</fullName>
    </submittedName>
</protein>
<keyword evidence="5" id="KW-0997">Cell inner membrane</keyword>
<organism evidence="13 14">
    <name type="scientific">Mesorhizobium muleiense</name>
    <dbReference type="NCBI Taxonomy" id="1004279"/>
    <lineage>
        <taxon>Bacteria</taxon>
        <taxon>Pseudomonadati</taxon>
        <taxon>Pseudomonadota</taxon>
        <taxon>Alphaproteobacteria</taxon>
        <taxon>Hyphomicrobiales</taxon>
        <taxon>Phyllobacteriaceae</taxon>
        <taxon>Mesorhizobium</taxon>
    </lineage>
</organism>
<dbReference type="PROSITE" id="PS00211">
    <property type="entry name" value="ABC_TRANSPORTER_1"/>
    <property type="match status" value="1"/>
</dbReference>
<keyword evidence="11" id="KW-0472">Membrane</keyword>
<keyword evidence="8" id="KW-1278">Translocase</keyword>
<dbReference type="PROSITE" id="PS50893">
    <property type="entry name" value="ABC_TRANSPORTER_2"/>
    <property type="match status" value="1"/>
</dbReference>
<dbReference type="InterPro" id="IPR003439">
    <property type="entry name" value="ABC_transporter-like_ATP-bd"/>
</dbReference>
<dbReference type="GO" id="GO:0016887">
    <property type="term" value="F:ATP hydrolysis activity"/>
    <property type="evidence" value="ECO:0007669"/>
    <property type="project" value="InterPro"/>
</dbReference>
<dbReference type="GO" id="GO:0043190">
    <property type="term" value="C:ATP-binding cassette (ABC) transporter complex"/>
    <property type="evidence" value="ECO:0007669"/>
    <property type="project" value="InterPro"/>
</dbReference>
<evidence type="ECO:0000256" key="4">
    <source>
        <dbReference type="ARBA" id="ARBA00022496"/>
    </source>
</evidence>
<name>A0A1G8TQ21_9HYPH</name>
<dbReference type="InterPro" id="IPR050093">
    <property type="entry name" value="ABC_SmlMolc_Importer"/>
</dbReference>
<dbReference type="InterPro" id="IPR017871">
    <property type="entry name" value="ABC_transporter-like_CS"/>
</dbReference>
<dbReference type="Gene3D" id="3.40.50.300">
    <property type="entry name" value="P-loop containing nucleotide triphosphate hydrolases"/>
    <property type="match status" value="1"/>
</dbReference>
<accession>A0A1G8TQ21</accession>
<dbReference type="Pfam" id="PF00005">
    <property type="entry name" value="ABC_tran"/>
    <property type="match status" value="1"/>
</dbReference>
<keyword evidence="7 13" id="KW-0067">ATP-binding</keyword>
<dbReference type="CDD" id="cd03259">
    <property type="entry name" value="ABC_Carb_Solutes_like"/>
    <property type="match status" value="1"/>
</dbReference>
<evidence type="ECO:0000256" key="1">
    <source>
        <dbReference type="ARBA" id="ARBA00005417"/>
    </source>
</evidence>
<dbReference type="Proteomes" id="UP000198894">
    <property type="component" value="Unassembled WGS sequence"/>
</dbReference>